<accession>A0AAD7UJE5</accession>
<evidence type="ECO:0000313" key="2">
    <source>
        <dbReference type="Proteomes" id="UP001230188"/>
    </source>
</evidence>
<protein>
    <recommendedName>
        <fullName evidence="3">Exostosin GT47 domain-containing protein</fullName>
    </recommendedName>
</protein>
<dbReference type="Proteomes" id="UP001230188">
    <property type="component" value="Unassembled WGS sequence"/>
</dbReference>
<dbReference type="AlphaFoldDB" id="A0AAD7UJE5"/>
<dbReference type="Gene3D" id="3.40.50.300">
    <property type="entry name" value="P-loop containing nucleotide triphosphate hydrolases"/>
    <property type="match status" value="1"/>
</dbReference>
<gene>
    <name evidence="1" type="ORF">CTAYLR_009554</name>
</gene>
<dbReference type="InterPro" id="IPR040632">
    <property type="entry name" value="Sulfotransfer_4"/>
</dbReference>
<keyword evidence="2" id="KW-1185">Reference proteome</keyword>
<name>A0AAD7UJE5_9STRA</name>
<organism evidence="1 2">
    <name type="scientific">Chrysophaeum taylorii</name>
    <dbReference type="NCBI Taxonomy" id="2483200"/>
    <lineage>
        <taxon>Eukaryota</taxon>
        <taxon>Sar</taxon>
        <taxon>Stramenopiles</taxon>
        <taxon>Ochrophyta</taxon>
        <taxon>Pelagophyceae</taxon>
        <taxon>Pelagomonadales</taxon>
        <taxon>Pelagomonadaceae</taxon>
        <taxon>Chrysophaeum</taxon>
    </lineage>
</organism>
<evidence type="ECO:0000313" key="1">
    <source>
        <dbReference type="EMBL" id="KAJ8607332.1"/>
    </source>
</evidence>
<dbReference type="EMBL" id="JAQMWT010000222">
    <property type="protein sequence ID" value="KAJ8607332.1"/>
    <property type="molecule type" value="Genomic_DNA"/>
</dbReference>
<sequence>MSLLVVAITATSASNCSWTEKEESTFKAVLVWPGARSRRREVRDSSIAFWERVPPQSFSVRSLNAGQGTTGTHLVYNVSCRAGLPSVHYRSKCHLLDDDESERPSRELVTFYNTLANCVEPREGEERPPRKHCLARGASTRVRSMLRDVLTSGVVSLVDTPYTYLVDEIVTAIPDVQVVFTQRSPMAWADRRHDRFGGRDIICKSSVVEVNRDASYFDLIACLESAAELNLEIGEAFTNVKQVFFQERNGHERLAAMFAAHTRYILDSIARRTSFAPACVWDDDVPAQVRRLDGFLRQAILYAGDYHQHSPLRNYDDDVKAKAGDVVDLTPHASRAASSLLAQPARRSIDFFLVGSSGADRERRWFLPFIEEHFTQRSYLEFTDKENLRHWTPLGRFDRSLDRIDDSQNARERYYQLMASSNFSLCGGPSSTCFRDSLVTKTIPIVASYIFRSLEEARLDYKFYTIQDKDFVVREDWTHHNYETFIRYHTKTDV</sequence>
<dbReference type="InterPro" id="IPR027417">
    <property type="entry name" value="P-loop_NTPase"/>
</dbReference>
<evidence type="ECO:0008006" key="3">
    <source>
        <dbReference type="Google" id="ProtNLM"/>
    </source>
</evidence>
<reference evidence="1" key="1">
    <citation type="submission" date="2023-01" db="EMBL/GenBank/DDBJ databases">
        <title>Metagenome sequencing of chrysophaentin producing Chrysophaeum taylorii.</title>
        <authorList>
            <person name="Davison J."/>
            <person name="Bewley C."/>
        </authorList>
    </citation>
    <scope>NUCLEOTIDE SEQUENCE</scope>
    <source>
        <strain evidence="1">NIES-1699</strain>
    </source>
</reference>
<dbReference type="Pfam" id="PF17784">
    <property type="entry name" value="Sulfotransfer_4"/>
    <property type="match status" value="1"/>
</dbReference>
<proteinExistence type="predicted"/>
<comment type="caution">
    <text evidence="1">The sequence shown here is derived from an EMBL/GenBank/DDBJ whole genome shotgun (WGS) entry which is preliminary data.</text>
</comment>